<dbReference type="InterPro" id="IPR006620">
    <property type="entry name" value="Pro_4_hyd_alph"/>
</dbReference>
<evidence type="ECO:0000256" key="3">
    <source>
        <dbReference type="ARBA" id="ARBA00023002"/>
    </source>
</evidence>
<evidence type="ECO:0000313" key="6">
    <source>
        <dbReference type="Proteomes" id="UP000265798"/>
    </source>
</evidence>
<evidence type="ECO:0000256" key="2">
    <source>
        <dbReference type="ARBA" id="ARBA00022964"/>
    </source>
</evidence>
<keyword evidence="3" id="KW-0560">Oxidoreductase</keyword>
<name>A0A396ZF96_9LEPT</name>
<comment type="caution">
    <text evidence="5">The sequence shown here is derived from an EMBL/GenBank/DDBJ whole genome shotgun (WGS) entry which is preliminary data.</text>
</comment>
<dbReference type="Pfam" id="PF09859">
    <property type="entry name" value="Oxygenase-NA"/>
    <property type="match status" value="1"/>
</dbReference>
<dbReference type="SUPFAM" id="SSF51197">
    <property type="entry name" value="Clavaminate synthase-like"/>
    <property type="match status" value="1"/>
</dbReference>
<gene>
    <name evidence="5" type="ORF">DLM75_04640</name>
</gene>
<dbReference type="RefSeq" id="WP_118967986.1">
    <property type="nucleotide sequence ID" value="NZ_QHCT01000001.1"/>
</dbReference>
<dbReference type="GO" id="GO:0005506">
    <property type="term" value="F:iron ion binding"/>
    <property type="evidence" value="ECO:0007669"/>
    <property type="project" value="InterPro"/>
</dbReference>
<dbReference type="AlphaFoldDB" id="A0A396ZF96"/>
<dbReference type="Gene3D" id="2.60.120.620">
    <property type="entry name" value="q2cbj1_9rhob like domain"/>
    <property type="match status" value="1"/>
</dbReference>
<proteinExistence type="predicted"/>
<protein>
    <submittedName>
        <fullName evidence="5">Prolyl 4-hydroxylase subunit alpha</fullName>
    </submittedName>
</protein>
<reference evidence="6" key="1">
    <citation type="submission" date="2018-05" db="EMBL/GenBank/DDBJ databases">
        <title>Leptospira yasudae sp. nov. and Leptospira stimsonii sp. nov., two pathogenic species of the genus Leptospira isolated from environmental sources.</title>
        <authorList>
            <person name="Casanovas-Massana A."/>
            <person name="Hamond C."/>
            <person name="Santos L.A."/>
            <person name="Hacker K.P."/>
            <person name="Balassiano I."/>
            <person name="Medeiros M.A."/>
            <person name="Reis M.G."/>
            <person name="Ko A.I."/>
            <person name="Wunder E.A."/>
        </authorList>
    </citation>
    <scope>NUCLEOTIDE SEQUENCE [LARGE SCALE GENOMIC DNA]</scope>
    <source>
        <strain evidence="6">Yale</strain>
    </source>
</reference>
<evidence type="ECO:0000313" key="5">
    <source>
        <dbReference type="EMBL" id="RHX93195.1"/>
    </source>
</evidence>
<sequence length="249" mass="29030">MKKKSVVRKFNSKIRIHSKLKKIDWFRVTLELDKNGFAVVPRLLSVSECKSLIRLYEDSSLYRKTVTMERYRFGSGEYKYFDYPLPDFVQSLRETIYPFLAPIANSWMNELGIETRYPKNISGLQKFCRSNDQTKPTALILKYVKGGFNTLHQDLYGEVYFPFQAALFLNEPDQDYEGGEFVMTQTIPRSQSKAIVLKPKQGDMILFTTNFRPIQGKKRFYRAVMKHGVSEVYSGERHTLGIIFHDATN</sequence>
<dbReference type="GO" id="GO:0031418">
    <property type="term" value="F:L-ascorbic acid binding"/>
    <property type="evidence" value="ECO:0007669"/>
    <property type="project" value="InterPro"/>
</dbReference>
<dbReference type="GO" id="GO:0051213">
    <property type="term" value="F:dioxygenase activity"/>
    <property type="evidence" value="ECO:0007669"/>
    <property type="project" value="UniProtKB-KW"/>
</dbReference>
<dbReference type="GO" id="GO:0016705">
    <property type="term" value="F:oxidoreductase activity, acting on paired donors, with incorporation or reduction of molecular oxygen"/>
    <property type="evidence" value="ECO:0007669"/>
    <property type="project" value="InterPro"/>
</dbReference>
<organism evidence="5 6">
    <name type="scientific">Leptospira stimsonii</name>
    <dbReference type="NCBI Taxonomy" id="2202203"/>
    <lineage>
        <taxon>Bacteria</taxon>
        <taxon>Pseudomonadati</taxon>
        <taxon>Spirochaetota</taxon>
        <taxon>Spirochaetia</taxon>
        <taxon>Leptospirales</taxon>
        <taxon>Leptospiraceae</taxon>
        <taxon>Leptospira</taxon>
    </lineage>
</organism>
<dbReference type="EMBL" id="QHCT01000001">
    <property type="protein sequence ID" value="RHX93195.1"/>
    <property type="molecule type" value="Genomic_DNA"/>
</dbReference>
<dbReference type="Proteomes" id="UP000265798">
    <property type="component" value="Unassembled WGS sequence"/>
</dbReference>
<accession>A0A396ZF96</accession>
<feature type="domain" description="Prolyl 4-hydroxylase alpha subunit" evidence="4">
    <location>
        <begin position="35"/>
        <end position="245"/>
    </location>
</feature>
<keyword evidence="2" id="KW-0223">Dioxygenase</keyword>
<dbReference type="SMART" id="SM00702">
    <property type="entry name" value="P4Hc"/>
    <property type="match status" value="1"/>
</dbReference>
<dbReference type="OrthoDB" id="9781972at2"/>
<evidence type="ECO:0000256" key="1">
    <source>
        <dbReference type="ARBA" id="ARBA00001961"/>
    </source>
</evidence>
<comment type="cofactor">
    <cofactor evidence="1">
        <name>L-ascorbate</name>
        <dbReference type="ChEBI" id="CHEBI:38290"/>
    </cofactor>
</comment>
<evidence type="ECO:0000259" key="4">
    <source>
        <dbReference type="SMART" id="SM00702"/>
    </source>
</evidence>
<dbReference type="InterPro" id="IPR018655">
    <property type="entry name" value="DUF2086"/>
</dbReference>